<keyword evidence="4 6" id="KW-1133">Transmembrane helix</keyword>
<dbReference type="Proteomes" id="UP001321786">
    <property type="component" value="Chromosome"/>
</dbReference>
<accession>A0AAU9ED60</accession>
<protein>
    <submittedName>
        <fullName evidence="7">LysE/ArgO family amino acid transporter</fullName>
    </submittedName>
</protein>
<feature type="transmembrane region" description="Helical" evidence="6">
    <location>
        <begin position="68"/>
        <end position="89"/>
    </location>
</feature>
<sequence length="200" mass="22183">MNVFFQGFMLGLAYVMPIGMQNLYVINTAISKSRLRAIEVALITIFFDIALALSCYFGIGILLEKIPVLKIITLGIGSIAVIFIGFMLFKSKHEKEDKLDLNKSLWQIVLTCFAVTWLNPQAIIDGTLLLSGFRAILSGQNVIYFIIGVSAASFTWFMSLSIFISKFKNSFSSNLINIINKVCGIILIGFGIKLALNFFA</sequence>
<dbReference type="RefSeq" id="WP_338536859.1">
    <property type="nucleotide sequence ID" value="NZ_AP028654.1"/>
</dbReference>
<evidence type="ECO:0000313" key="7">
    <source>
        <dbReference type="EMBL" id="BEP28547.1"/>
    </source>
</evidence>
<dbReference type="PANTHER" id="PTHR30086:SF20">
    <property type="entry name" value="ARGININE EXPORTER PROTEIN ARGO-RELATED"/>
    <property type="match status" value="1"/>
</dbReference>
<comment type="subcellular location">
    <subcellularLocation>
        <location evidence="1">Cell membrane</location>
        <topology evidence="1">Multi-pass membrane protein</topology>
    </subcellularLocation>
</comment>
<dbReference type="AlphaFoldDB" id="A0AAU9ED60"/>
<evidence type="ECO:0000256" key="3">
    <source>
        <dbReference type="ARBA" id="ARBA00022692"/>
    </source>
</evidence>
<dbReference type="KEGG" id="hprf:HLPR_08780"/>
<name>A0AAU9ED60_9FIRM</name>
<evidence type="ECO:0000256" key="4">
    <source>
        <dbReference type="ARBA" id="ARBA00022989"/>
    </source>
</evidence>
<evidence type="ECO:0000256" key="6">
    <source>
        <dbReference type="SAM" id="Phobius"/>
    </source>
</evidence>
<feature type="transmembrane region" description="Helical" evidence="6">
    <location>
        <begin position="101"/>
        <end position="122"/>
    </location>
</feature>
<feature type="transmembrane region" description="Helical" evidence="6">
    <location>
        <begin position="175"/>
        <end position="196"/>
    </location>
</feature>
<evidence type="ECO:0000256" key="2">
    <source>
        <dbReference type="ARBA" id="ARBA00022475"/>
    </source>
</evidence>
<dbReference type="PANTHER" id="PTHR30086">
    <property type="entry name" value="ARGININE EXPORTER PROTEIN ARGO"/>
    <property type="match status" value="1"/>
</dbReference>
<evidence type="ECO:0000256" key="1">
    <source>
        <dbReference type="ARBA" id="ARBA00004651"/>
    </source>
</evidence>
<dbReference type="InterPro" id="IPR001123">
    <property type="entry name" value="LeuE-type"/>
</dbReference>
<dbReference type="Pfam" id="PF01810">
    <property type="entry name" value="LysE"/>
    <property type="match status" value="1"/>
</dbReference>
<keyword evidence="5 6" id="KW-0472">Membrane</keyword>
<keyword evidence="2" id="KW-1003">Cell membrane</keyword>
<keyword evidence="8" id="KW-1185">Reference proteome</keyword>
<feature type="transmembrane region" description="Helical" evidence="6">
    <location>
        <begin position="142"/>
        <end position="163"/>
    </location>
</feature>
<feature type="transmembrane region" description="Helical" evidence="6">
    <location>
        <begin position="38"/>
        <end position="62"/>
    </location>
</feature>
<evidence type="ECO:0000256" key="5">
    <source>
        <dbReference type="ARBA" id="ARBA00023136"/>
    </source>
</evidence>
<gene>
    <name evidence="7" type="ORF">HLPR_08780</name>
</gene>
<reference evidence="7 8" key="1">
    <citation type="submission" date="2023-08" db="EMBL/GenBank/DDBJ databases">
        <title>Helicovermis profunda gen. nov., sp. nov., a novel mesophilic, fermentative bacterium within the Bacillota from a deep-sea hydrothermal vent chimney.</title>
        <authorList>
            <person name="Miyazaki U."/>
            <person name="Mizutani D."/>
            <person name="Hashimoto Y."/>
            <person name="Tame A."/>
            <person name="Sawayama S."/>
            <person name="Miyazaki J."/>
            <person name="Takai K."/>
            <person name="Nakagawa S."/>
        </authorList>
    </citation>
    <scope>NUCLEOTIDE SEQUENCE [LARGE SCALE GENOMIC DNA]</scope>
    <source>
        <strain evidence="7 8">S502</strain>
    </source>
</reference>
<proteinExistence type="predicted"/>
<dbReference type="GO" id="GO:0005886">
    <property type="term" value="C:plasma membrane"/>
    <property type="evidence" value="ECO:0007669"/>
    <property type="project" value="UniProtKB-SubCell"/>
</dbReference>
<organism evidence="7 8">
    <name type="scientific">Helicovermis profundi</name>
    <dbReference type="NCBI Taxonomy" id="3065157"/>
    <lineage>
        <taxon>Bacteria</taxon>
        <taxon>Bacillati</taxon>
        <taxon>Bacillota</taxon>
        <taxon>Clostridia</taxon>
        <taxon>Helicovermis</taxon>
    </lineage>
</organism>
<dbReference type="EMBL" id="AP028654">
    <property type="protein sequence ID" value="BEP28547.1"/>
    <property type="molecule type" value="Genomic_DNA"/>
</dbReference>
<evidence type="ECO:0000313" key="8">
    <source>
        <dbReference type="Proteomes" id="UP001321786"/>
    </source>
</evidence>
<keyword evidence="3 6" id="KW-0812">Transmembrane</keyword>
<feature type="transmembrane region" description="Helical" evidence="6">
    <location>
        <begin position="6"/>
        <end position="26"/>
    </location>
</feature>
<dbReference type="GO" id="GO:0015171">
    <property type="term" value="F:amino acid transmembrane transporter activity"/>
    <property type="evidence" value="ECO:0007669"/>
    <property type="project" value="TreeGrafter"/>
</dbReference>